<evidence type="ECO:0000313" key="7">
    <source>
        <dbReference type="Proteomes" id="UP000012174"/>
    </source>
</evidence>
<evidence type="ECO:0000313" key="6">
    <source>
        <dbReference type="EMBL" id="EMR63530.1"/>
    </source>
</evidence>
<dbReference type="Gene3D" id="2.60.120.10">
    <property type="entry name" value="Jelly Rolls"/>
    <property type="match status" value="2"/>
</dbReference>
<feature type="binding site" evidence="2">
    <location>
        <position position="56"/>
    </location>
    <ligand>
        <name>Fe cation</name>
        <dbReference type="ChEBI" id="CHEBI:24875"/>
    </ligand>
</feature>
<dbReference type="InterPro" id="IPR003829">
    <property type="entry name" value="Pirin_N_dom"/>
</dbReference>
<dbReference type="InterPro" id="IPR011051">
    <property type="entry name" value="RmlC_Cupin_sf"/>
</dbReference>
<dbReference type="GO" id="GO:0046872">
    <property type="term" value="F:metal ion binding"/>
    <property type="evidence" value="ECO:0007669"/>
    <property type="project" value="UniProtKB-KW"/>
</dbReference>
<feature type="binding site" evidence="2">
    <location>
        <position position="102"/>
    </location>
    <ligand>
        <name>Fe cation</name>
        <dbReference type="ChEBI" id="CHEBI:24875"/>
    </ligand>
</feature>
<accession>M7TA54</accession>
<name>M7TA54_EUTLA</name>
<evidence type="ECO:0000256" key="2">
    <source>
        <dbReference type="PIRSR" id="PIRSR006232-1"/>
    </source>
</evidence>
<dbReference type="eggNOG" id="ENOG502QQ5A">
    <property type="taxonomic scope" value="Eukaryota"/>
</dbReference>
<evidence type="ECO:0000259" key="5">
    <source>
        <dbReference type="Pfam" id="PF05726"/>
    </source>
</evidence>
<dbReference type="InterPro" id="IPR014710">
    <property type="entry name" value="RmlC-like_jellyroll"/>
</dbReference>
<dbReference type="PANTHER" id="PTHR13903">
    <property type="entry name" value="PIRIN-RELATED"/>
    <property type="match status" value="1"/>
</dbReference>
<dbReference type="CDD" id="cd02247">
    <property type="entry name" value="cupin_pirin_C"/>
    <property type="match status" value="1"/>
</dbReference>
<dbReference type="Pfam" id="PF02678">
    <property type="entry name" value="Pirin"/>
    <property type="match status" value="1"/>
</dbReference>
<organism evidence="6 7">
    <name type="scientific">Eutypa lata (strain UCR-EL1)</name>
    <name type="common">Grapevine dieback disease fungus</name>
    <name type="synonym">Eutypa armeniacae</name>
    <dbReference type="NCBI Taxonomy" id="1287681"/>
    <lineage>
        <taxon>Eukaryota</taxon>
        <taxon>Fungi</taxon>
        <taxon>Dikarya</taxon>
        <taxon>Ascomycota</taxon>
        <taxon>Pezizomycotina</taxon>
        <taxon>Sordariomycetes</taxon>
        <taxon>Xylariomycetidae</taxon>
        <taxon>Xylariales</taxon>
        <taxon>Diatrypaceae</taxon>
        <taxon>Eutypa</taxon>
    </lineage>
</organism>
<dbReference type="Pfam" id="PF05726">
    <property type="entry name" value="Pirin_C"/>
    <property type="match status" value="1"/>
</dbReference>
<feature type="binding site" evidence="2">
    <location>
        <position position="100"/>
    </location>
    <ligand>
        <name>Fe cation</name>
        <dbReference type="ChEBI" id="CHEBI:24875"/>
    </ligand>
</feature>
<evidence type="ECO:0000259" key="4">
    <source>
        <dbReference type="Pfam" id="PF02678"/>
    </source>
</evidence>
<dbReference type="AlphaFoldDB" id="M7TA54"/>
<feature type="domain" description="Pirin N-terminal" evidence="4">
    <location>
        <begin position="22"/>
        <end position="120"/>
    </location>
</feature>
<dbReference type="OrthoDB" id="198735at2759"/>
<evidence type="ECO:0000256" key="1">
    <source>
        <dbReference type="ARBA" id="ARBA00008416"/>
    </source>
</evidence>
<sequence>MSVPRAIRKVFLAVEQAEGAGARVRRSIGTPQLRNFSPFLMLDHFSIKPGAGFPDHPHRGQETITYLLNGAVDHEDFAGNAGTIEAGDLQFMTAGRGIMHAEMPRQNADGSANVGLQLWVDLPANLKMCEPRYRDLRAKEIPRVDVDDKVHVKVISGQAAGVDSVQDLAYTPVWLLDVEVKPGGSFAQPLPKGWNAFAYQLEGSALFGSGDAKTKVDQYHNCVFEQEGDTVVVEVPADAAEKARFVLIAGQVLDQKVVQYGPFVLNTPEEVRSALMDYQFHMNGFERAKDWQSEIGKTMAH</sequence>
<dbReference type="OMA" id="TPWHPHR"/>
<dbReference type="SUPFAM" id="SSF51182">
    <property type="entry name" value="RmlC-like cupins"/>
    <property type="match status" value="1"/>
</dbReference>
<keyword evidence="2" id="KW-0479">Metal-binding</keyword>
<dbReference type="PIRSF" id="PIRSF006232">
    <property type="entry name" value="Pirin"/>
    <property type="match status" value="1"/>
</dbReference>
<dbReference type="InterPro" id="IPR008778">
    <property type="entry name" value="Pirin_C_dom"/>
</dbReference>
<comment type="similarity">
    <text evidence="1 3">Belongs to the pirin family.</text>
</comment>
<proteinExistence type="inferred from homology"/>
<dbReference type="HOGENOM" id="CLU_045717_0_2_1"/>
<feature type="binding site" evidence="2">
    <location>
        <position position="58"/>
    </location>
    <ligand>
        <name>Fe cation</name>
        <dbReference type="ChEBI" id="CHEBI:24875"/>
    </ligand>
</feature>
<feature type="domain" description="Pirin C-terminal" evidence="5">
    <location>
        <begin position="176"/>
        <end position="280"/>
    </location>
</feature>
<dbReference type="PANTHER" id="PTHR13903:SF8">
    <property type="entry name" value="PIRIN"/>
    <property type="match status" value="1"/>
</dbReference>
<dbReference type="STRING" id="1287681.M7TA54"/>
<gene>
    <name evidence="6" type="ORF">UCREL1_9539</name>
</gene>
<comment type="cofactor">
    <cofactor evidence="2">
        <name>Fe cation</name>
        <dbReference type="ChEBI" id="CHEBI:24875"/>
    </cofactor>
    <text evidence="2">Binds 1 Fe cation per subunit.</text>
</comment>
<reference evidence="7" key="1">
    <citation type="journal article" date="2013" name="Genome Announc.">
        <title>Draft genome sequence of the grapevine dieback fungus Eutypa lata UCR-EL1.</title>
        <authorList>
            <person name="Blanco-Ulate B."/>
            <person name="Rolshausen P.E."/>
            <person name="Cantu D."/>
        </authorList>
    </citation>
    <scope>NUCLEOTIDE SEQUENCE [LARGE SCALE GENOMIC DNA]</scope>
    <source>
        <strain evidence="7">UCR-EL1</strain>
    </source>
</reference>
<evidence type="ECO:0000256" key="3">
    <source>
        <dbReference type="RuleBase" id="RU003457"/>
    </source>
</evidence>
<protein>
    <submittedName>
        <fullName evidence="6">Putative pirin protein</fullName>
    </submittedName>
</protein>
<dbReference type="EMBL" id="KB707212">
    <property type="protein sequence ID" value="EMR63530.1"/>
    <property type="molecule type" value="Genomic_DNA"/>
</dbReference>
<keyword evidence="7" id="KW-1185">Reference proteome</keyword>
<dbReference type="InterPro" id="IPR012093">
    <property type="entry name" value="Pirin"/>
</dbReference>
<dbReference type="Proteomes" id="UP000012174">
    <property type="component" value="Unassembled WGS sequence"/>
</dbReference>
<dbReference type="CDD" id="cd02909">
    <property type="entry name" value="cupin_pirin_N"/>
    <property type="match status" value="1"/>
</dbReference>
<dbReference type="KEGG" id="ela:UCREL1_9539"/>
<keyword evidence="2" id="KW-0408">Iron</keyword>